<dbReference type="NCBIfam" id="NF038403">
    <property type="entry name" value="perm_prefix_1"/>
    <property type="match status" value="1"/>
</dbReference>
<keyword evidence="1" id="KW-0812">Transmembrane</keyword>
<evidence type="ECO:0008006" key="4">
    <source>
        <dbReference type="Google" id="ProtNLM"/>
    </source>
</evidence>
<organism evidence="2 3">
    <name type="scientific">Gryllotalpicola kribbensis</name>
    <dbReference type="NCBI Taxonomy" id="993084"/>
    <lineage>
        <taxon>Bacteria</taxon>
        <taxon>Bacillati</taxon>
        <taxon>Actinomycetota</taxon>
        <taxon>Actinomycetes</taxon>
        <taxon>Micrococcales</taxon>
        <taxon>Microbacteriaceae</taxon>
        <taxon>Gryllotalpicola</taxon>
    </lineage>
</organism>
<gene>
    <name evidence="2" type="ORF">GCM10022288_24190</name>
</gene>
<evidence type="ECO:0000313" key="3">
    <source>
        <dbReference type="Proteomes" id="UP001500213"/>
    </source>
</evidence>
<name>A0ABP8AX56_9MICO</name>
<proteinExistence type="predicted"/>
<feature type="transmembrane region" description="Helical" evidence="1">
    <location>
        <begin position="258"/>
        <end position="278"/>
    </location>
</feature>
<feature type="transmembrane region" description="Helical" evidence="1">
    <location>
        <begin position="129"/>
        <end position="150"/>
    </location>
</feature>
<comment type="caution">
    <text evidence="2">The sequence shown here is derived from an EMBL/GenBank/DDBJ whole genome shotgun (WGS) entry which is preliminary data.</text>
</comment>
<feature type="transmembrane region" description="Helical" evidence="1">
    <location>
        <begin position="105"/>
        <end position="123"/>
    </location>
</feature>
<feature type="transmembrane region" description="Helical" evidence="1">
    <location>
        <begin position="323"/>
        <end position="345"/>
    </location>
</feature>
<sequence length="453" mass="47342">MSRGDTGRADGLDPESAIASWRAYLVSRGSLSDGDADELEDHLCSQIDALRAAGLDADEAVLIAVKRMGRQDEIAGEYARENSRRLWKQLVVAGSPARPRRLDGGVIMLAFAVLAALLAKLPWLLGAAIAPAVLGGAVLAMATLAVSVAWRTRPPRALVAASAVGFAVIFVLALAYPFGGRGDTLVIFGLHAPIVLWLLIGLLYAGAGWRTAAGRMDFVRFTGEWIVYLALIALGGGVLMGITAAVFSALGADPSTVLIEWVAPCGAAGAAAVAAWLVDSKQEVIENMAPVLGRVFTPLFTIAVLAMLAGAVVTGGFGAYREVLIVVDVLLVVVTGLVLYVLSAQQPTARPGWTERLQLLLVLAAFALNGFALAAMLGRIGDGGFTPNRVVALGVNLVLLVGLAGTAWLLARRAFRADASTRRLLAWQTGYLPVYGAWALAAAVVVPPIFAFA</sequence>
<feature type="transmembrane region" description="Helical" evidence="1">
    <location>
        <begin position="299"/>
        <end position="317"/>
    </location>
</feature>
<feature type="transmembrane region" description="Helical" evidence="1">
    <location>
        <begin position="390"/>
        <end position="411"/>
    </location>
</feature>
<dbReference type="RefSeq" id="WP_344777215.1">
    <property type="nucleotide sequence ID" value="NZ_BAABBX010000015.1"/>
</dbReference>
<protein>
    <recommendedName>
        <fullName evidence="4">DUF4153 domain-containing protein</fullName>
    </recommendedName>
</protein>
<feature type="transmembrane region" description="Helical" evidence="1">
    <location>
        <begin position="157"/>
        <end position="179"/>
    </location>
</feature>
<keyword evidence="1" id="KW-0472">Membrane</keyword>
<feature type="transmembrane region" description="Helical" evidence="1">
    <location>
        <begin position="185"/>
        <end position="205"/>
    </location>
</feature>
<dbReference type="InterPro" id="IPR047928">
    <property type="entry name" value="Perm_prefix_1"/>
</dbReference>
<accession>A0ABP8AX56</accession>
<keyword evidence="1" id="KW-1133">Transmembrane helix</keyword>
<feature type="transmembrane region" description="Helical" evidence="1">
    <location>
        <begin position="432"/>
        <end position="452"/>
    </location>
</feature>
<dbReference type="Proteomes" id="UP001500213">
    <property type="component" value="Unassembled WGS sequence"/>
</dbReference>
<dbReference type="EMBL" id="BAABBX010000015">
    <property type="protein sequence ID" value="GAA4192214.1"/>
    <property type="molecule type" value="Genomic_DNA"/>
</dbReference>
<feature type="transmembrane region" description="Helical" evidence="1">
    <location>
        <begin position="226"/>
        <end position="252"/>
    </location>
</feature>
<keyword evidence="3" id="KW-1185">Reference proteome</keyword>
<feature type="transmembrane region" description="Helical" evidence="1">
    <location>
        <begin position="357"/>
        <end position="378"/>
    </location>
</feature>
<reference evidence="3" key="1">
    <citation type="journal article" date="2019" name="Int. J. Syst. Evol. Microbiol.">
        <title>The Global Catalogue of Microorganisms (GCM) 10K type strain sequencing project: providing services to taxonomists for standard genome sequencing and annotation.</title>
        <authorList>
            <consortium name="The Broad Institute Genomics Platform"/>
            <consortium name="The Broad Institute Genome Sequencing Center for Infectious Disease"/>
            <person name="Wu L."/>
            <person name="Ma J."/>
        </authorList>
    </citation>
    <scope>NUCLEOTIDE SEQUENCE [LARGE SCALE GENOMIC DNA]</scope>
    <source>
        <strain evidence="3">JCM 17593</strain>
    </source>
</reference>
<evidence type="ECO:0000256" key="1">
    <source>
        <dbReference type="SAM" id="Phobius"/>
    </source>
</evidence>
<evidence type="ECO:0000313" key="2">
    <source>
        <dbReference type="EMBL" id="GAA4192214.1"/>
    </source>
</evidence>